<sequence>MHPVTDIVIIGGGASATLLAAQLTRHGIGPRCVIIDPADSPAVGLAYATPCLEHRLNVRASNMSAFAGAPDHFLAWLRTHIDPDTSPDAFVPRALYGVYLRGLLDTTRVRAIRDVAIDCQRRADGLLHITLATGRTLSARQVVLAFGHFDPAPVPGVESLAQRQGGYCPTAWTTAAYAPLHAGDEVILIGTGLTAVDAVLRLRAVGFPGRITAVSRH</sequence>
<accession>A0A850PB80</accession>
<reference evidence="2 3" key="1">
    <citation type="submission" date="2020-06" db="EMBL/GenBank/DDBJ databases">
        <title>Description of novel acetic acid bacteria.</title>
        <authorList>
            <person name="Sombolestani A."/>
        </authorList>
    </citation>
    <scope>NUCLEOTIDE SEQUENCE [LARGE SCALE GENOMIC DNA]</scope>
    <source>
        <strain evidence="2 3">LMG 27010</strain>
    </source>
</reference>
<protein>
    <submittedName>
        <fullName evidence="2">FAD/NAD(P)-binding protein</fullName>
    </submittedName>
</protein>
<keyword evidence="3" id="KW-1185">Reference proteome</keyword>
<feature type="domain" description="FAD-dependent urate hydroxylase HpyO/Asp monooxygenase CreE-like FAD/NAD(P)-binding" evidence="1">
    <location>
        <begin position="8"/>
        <end position="149"/>
    </location>
</feature>
<dbReference type="Gene3D" id="3.50.50.60">
    <property type="entry name" value="FAD/NAD(P)-binding domain"/>
    <property type="match status" value="1"/>
</dbReference>
<dbReference type="InterPro" id="IPR052189">
    <property type="entry name" value="L-asp_N-monooxygenase_NS-form"/>
</dbReference>
<organism evidence="2 3">
    <name type="scientific">Ameyamaea chiangmaiensis</name>
    <dbReference type="NCBI Taxonomy" id="442969"/>
    <lineage>
        <taxon>Bacteria</taxon>
        <taxon>Pseudomonadati</taxon>
        <taxon>Pseudomonadota</taxon>
        <taxon>Alphaproteobacteria</taxon>
        <taxon>Acetobacterales</taxon>
        <taxon>Acetobacteraceae</taxon>
        <taxon>Ameyamaea</taxon>
    </lineage>
</organism>
<name>A0A850PB80_9PROT</name>
<comment type="caution">
    <text evidence="2">The sequence shown here is derived from an EMBL/GenBank/DDBJ whole genome shotgun (WGS) entry which is preliminary data.</text>
</comment>
<evidence type="ECO:0000259" key="1">
    <source>
        <dbReference type="Pfam" id="PF13454"/>
    </source>
</evidence>
<evidence type="ECO:0000313" key="3">
    <source>
        <dbReference type="Proteomes" id="UP000585665"/>
    </source>
</evidence>
<dbReference type="SUPFAM" id="SSF51905">
    <property type="entry name" value="FAD/NAD(P)-binding domain"/>
    <property type="match status" value="1"/>
</dbReference>
<dbReference type="AlphaFoldDB" id="A0A850PB80"/>
<dbReference type="RefSeq" id="WP_176614655.1">
    <property type="nucleotide sequence ID" value="NZ_JABXXR010000185.1"/>
</dbReference>
<dbReference type="InterPro" id="IPR036188">
    <property type="entry name" value="FAD/NAD-bd_sf"/>
</dbReference>
<dbReference type="Pfam" id="PF13454">
    <property type="entry name" value="NAD_binding_9"/>
    <property type="match status" value="1"/>
</dbReference>
<dbReference type="PANTHER" id="PTHR40254">
    <property type="entry name" value="BLR0577 PROTEIN"/>
    <property type="match status" value="1"/>
</dbReference>
<feature type="non-terminal residue" evidence="2">
    <location>
        <position position="217"/>
    </location>
</feature>
<proteinExistence type="predicted"/>
<dbReference type="PANTHER" id="PTHR40254:SF1">
    <property type="entry name" value="BLR0577 PROTEIN"/>
    <property type="match status" value="1"/>
</dbReference>
<dbReference type="InterPro" id="IPR038732">
    <property type="entry name" value="HpyO/CreE_NAD-binding"/>
</dbReference>
<dbReference type="Proteomes" id="UP000585665">
    <property type="component" value="Unassembled WGS sequence"/>
</dbReference>
<dbReference type="EMBL" id="JABXXR010000185">
    <property type="protein sequence ID" value="NVN41787.1"/>
    <property type="molecule type" value="Genomic_DNA"/>
</dbReference>
<evidence type="ECO:0000313" key="2">
    <source>
        <dbReference type="EMBL" id="NVN41787.1"/>
    </source>
</evidence>
<gene>
    <name evidence="2" type="ORF">HUK82_14640</name>
</gene>